<reference evidence="8 9" key="1">
    <citation type="submission" date="2019-09" db="EMBL/GenBank/DDBJ databases">
        <title>Chitinophaga ginsengihumi sp. nov., isolated from soil of ginseng rhizosphere.</title>
        <authorList>
            <person name="Lee J."/>
        </authorList>
    </citation>
    <scope>NUCLEOTIDE SEQUENCE [LARGE SCALE GENOMIC DNA]</scope>
    <source>
        <strain evidence="8 9">BN140078</strain>
    </source>
</reference>
<dbReference type="PANTHER" id="PTHR12815">
    <property type="entry name" value="SORTING AND ASSEMBLY MACHINERY SAMM50 PROTEIN FAMILY MEMBER"/>
    <property type="match status" value="1"/>
</dbReference>
<evidence type="ECO:0000259" key="7">
    <source>
        <dbReference type="Pfam" id="PF01103"/>
    </source>
</evidence>
<evidence type="ECO:0000313" key="8">
    <source>
        <dbReference type="EMBL" id="KAA2244990.1"/>
    </source>
</evidence>
<keyword evidence="4" id="KW-0472">Membrane</keyword>
<name>A0A5B2W2L3_9BACT</name>
<dbReference type="AlphaFoldDB" id="A0A5B2W2L3"/>
<reference evidence="8 9" key="2">
    <citation type="submission" date="2019-09" db="EMBL/GenBank/DDBJ databases">
        <authorList>
            <person name="Jin C."/>
        </authorList>
    </citation>
    <scope>NUCLEOTIDE SEQUENCE [LARGE SCALE GENOMIC DNA]</scope>
    <source>
        <strain evidence="8 9">BN140078</strain>
    </source>
</reference>
<protein>
    <submittedName>
        <fullName evidence="8">BamA/TamA family outer membrane protein</fullName>
    </submittedName>
</protein>
<feature type="region of interest" description="Disordered" evidence="6">
    <location>
        <begin position="328"/>
        <end position="407"/>
    </location>
</feature>
<dbReference type="InterPro" id="IPR039910">
    <property type="entry name" value="D15-like"/>
</dbReference>
<dbReference type="InterPro" id="IPR000184">
    <property type="entry name" value="Bac_surfAg_D15"/>
</dbReference>
<dbReference type="EMBL" id="VUOC01000001">
    <property type="protein sequence ID" value="KAA2244990.1"/>
    <property type="molecule type" value="Genomic_DNA"/>
</dbReference>
<evidence type="ECO:0000256" key="3">
    <source>
        <dbReference type="ARBA" id="ARBA00022729"/>
    </source>
</evidence>
<comment type="caution">
    <text evidence="8">The sequence shown here is derived from an EMBL/GenBank/DDBJ whole genome shotgun (WGS) entry which is preliminary data.</text>
</comment>
<keyword evidence="2" id="KW-0812">Transmembrane</keyword>
<evidence type="ECO:0000256" key="1">
    <source>
        <dbReference type="ARBA" id="ARBA00004370"/>
    </source>
</evidence>
<dbReference type="Proteomes" id="UP000324611">
    <property type="component" value="Unassembled WGS sequence"/>
</dbReference>
<feature type="compositionally biased region" description="Basic and acidic residues" evidence="6">
    <location>
        <begin position="329"/>
        <end position="346"/>
    </location>
</feature>
<keyword evidence="9" id="KW-1185">Reference proteome</keyword>
<evidence type="ECO:0000256" key="6">
    <source>
        <dbReference type="SAM" id="MobiDB-lite"/>
    </source>
</evidence>
<dbReference type="GO" id="GO:0019867">
    <property type="term" value="C:outer membrane"/>
    <property type="evidence" value="ECO:0007669"/>
    <property type="project" value="InterPro"/>
</dbReference>
<dbReference type="PROSITE" id="PS51257">
    <property type="entry name" value="PROKAR_LIPOPROTEIN"/>
    <property type="match status" value="1"/>
</dbReference>
<proteinExistence type="predicted"/>
<accession>A0A5B2W2L3</accession>
<gene>
    <name evidence="8" type="ORF">F0L74_03235</name>
</gene>
<sequence>MRPTSSHIILLFAGLWLCACSTTRTVPENDRLYTGADVKWDGKKPKDYGTLQESLEKNIRPKTNRKFLGMPIRLWLYNLGNKPKGKGLNHLLRNKWGEPPVLLSQVKRDYTSTVLQQYLVDNGYFQADVVSEIKNKGKKKASAIYTATPNHRYTIKSVTFEADSTQLGKALTKTIPKSSLIIGAPYSLDSIKAERERIHNALKEQGYYYFTADHLLMEVDSTQGGTVDMYVTVKRDISPLARRPYFMRRITLYPTYSLDADTTARMRGEVTLYRNFGVVDPERKFRPRMFRRSVFLRPDSLYRLSNHEITLQRLIGLGTFKFVKGQFRTARDSSRTGGRDRSDTVRFRTGQRRTQDSSQPRTQDSLRLSPPRDTGSIRFPRDTVEVDDSGQPLQENRLAADTGRRPGRDTARFASRYARDADLRVISDTGRLDASFYLTPYPQYSLQAELRGTSKSNNFVGSEVKVTQRNRNWLRSANMLEISLSGGMEWQAGGGQSVISGNSYSLKGEVAVTLPRFLVPFNTFRIRTRYVPRTRISLSYELYSRQNLYNLNAYTFQYQYLWRQTRFLEHNWAPVSITYVRPTNTTLAYDSILKVDPVQRRAIEKQFILGANYTITYNNQLPNRVHSFFIMGGVDVSGNVAGLIVPKGDSGRTIFGNPFAQYVRLDGDVRHYWQFSKGMTWVNRFFAGYGLPYGNSRSLPFVKQYFTGGSSSLRAFRARTLGPGSYRDTASRYLANEAGDIKLEFNSELRVHLASVINAAVFVDAGNIWLQKSDSNRIGGDFKTSRFLKEIAVGAGVGLRIDASIVVVRLDLAFPLRKPWLPEDERWVIKDIRFGDPDWRKENLILNIAIGYPF</sequence>
<feature type="compositionally biased region" description="Polar residues" evidence="6">
    <location>
        <begin position="356"/>
        <end position="366"/>
    </location>
</feature>
<feature type="domain" description="Bacterial surface antigen (D15)" evidence="7">
    <location>
        <begin position="637"/>
        <end position="827"/>
    </location>
</feature>
<keyword evidence="5" id="KW-0998">Cell outer membrane</keyword>
<dbReference type="PANTHER" id="PTHR12815:SF47">
    <property type="entry name" value="TRANSLOCATION AND ASSEMBLY MODULE SUBUNIT TAMA"/>
    <property type="match status" value="1"/>
</dbReference>
<dbReference type="Gene3D" id="2.40.160.50">
    <property type="entry name" value="membrane protein fhac: a member of the omp85/tpsb transporter family"/>
    <property type="match status" value="1"/>
</dbReference>
<evidence type="ECO:0000256" key="4">
    <source>
        <dbReference type="ARBA" id="ARBA00023136"/>
    </source>
</evidence>
<dbReference type="RefSeq" id="WP_149836386.1">
    <property type="nucleotide sequence ID" value="NZ_VUOC01000001.1"/>
</dbReference>
<comment type="subcellular location">
    <subcellularLocation>
        <location evidence="1">Membrane</location>
    </subcellularLocation>
</comment>
<evidence type="ECO:0000256" key="5">
    <source>
        <dbReference type="ARBA" id="ARBA00023237"/>
    </source>
</evidence>
<evidence type="ECO:0000313" key="9">
    <source>
        <dbReference type="Proteomes" id="UP000324611"/>
    </source>
</evidence>
<keyword evidence="3" id="KW-0732">Signal</keyword>
<organism evidence="8 9">
    <name type="scientific">Chitinophaga agrisoli</name>
    <dbReference type="NCBI Taxonomy" id="2607653"/>
    <lineage>
        <taxon>Bacteria</taxon>
        <taxon>Pseudomonadati</taxon>
        <taxon>Bacteroidota</taxon>
        <taxon>Chitinophagia</taxon>
        <taxon>Chitinophagales</taxon>
        <taxon>Chitinophagaceae</taxon>
        <taxon>Chitinophaga</taxon>
    </lineage>
</organism>
<evidence type="ECO:0000256" key="2">
    <source>
        <dbReference type="ARBA" id="ARBA00022692"/>
    </source>
</evidence>
<dbReference type="Pfam" id="PF01103">
    <property type="entry name" value="Omp85"/>
    <property type="match status" value="1"/>
</dbReference>